<keyword evidence="6" id="KW-1185">Reference proteome</keyword>
<dbReference type="PIRSF" id="PIRSF000103">
    <property type="entry name" value="HIBADH"/>
    <property type="match status" value="1"/>
</dbReference>
<feature type="domain" description="NADPH-dependent reductive aminase-like C-terminal" evidence="4">
    <location>
        <begin position="167"/>
        <end position="299"/>
    </location>
</feature>
<dbReference type="InterPro" id="IPR036291">
    <property type="entry name" value="NAD(P)-bd_dom_sf"/>
</dbReference>
<comment type="caution">
    <text evidence="5">The sequence shown here is derived from an EMBL/GenBank/DDBJ whole genome shotgun (WGS) entry which is preliminary data.</text>
</comment>
<reference evidence="5" key="1">
    <citation type="submission" date="2023-01" db="EMBL/GenBank/DDBJ databases">
        <title>Draft genome sequence of Nocardiopsis sp. LSu2-4 isolated from halophytes.</title>
        <authorList>
            <person name="Duangmal K."/>
            <person name="Chantavorakit T."/>
        </authorList>
    </citation>
    <scope>NUCLEOTIDE SEQUENCE</scope>
    <source>
        <strain evidence="5">LSu2-4</strain>
    </source>
</reference>
<comment type="similarity">
    <text evidence="1">Belongs to the HIBADH-related family.</text>
</comment>
<evidence type="ECO:0000259" key="3">
    <source>
        <dbReference type="Pfam" id="PF03446"/>
    </source>
</evidence>
<dbReference type="InterPro" id="IPR013328">
    <property type="entry name" value="6PGD_dom2"/>
</dbReference>
<evidence type="ECO:0000256" key="1">
    <source>
        <dbReference type="ARBA" id="ARBA00009080"/>
    </source>
</evidence>
<evidence type="ECO:0000313" key="6">
    <source>
        <dbReference type="Proteomes" id="UP001165685"/>
    </source>
</evidence>
<name>A0ABT4TFW9_9ACTN</name>
<dbReference type="InterPro" id="IPR051265">
    <property type="entry name" value="HIBADH-related_NP60_sf"/>
</dbReference>
<keyword evidence="2" id="KW-0560">Oxidoreductase</keyword>
<feature type="domain" description="6-phosphogluconate dehydrogenase NADP-binding" evidence="3">
    <location>
        <begin position="10"/>
        <end position="158"/>
    </location>
</feature>
<dbReference type="SUPFAM" id="SSF51735">
    <property type="entry name" value="NAD(P)-binding Rossmann-fold domains"/>
    <property type="match status" value="1"/>
</dbReference>
<gene>
    <name evidence="5" type="ORF">O4U47_03050</name>
</gene>
<sequence>MPASASPAPVTVVGLGDMGTALARAFLTAGHPVTVWNRSAAKADPLVAEGAVRAASPAAAVEASPLVVACVLDYPALREALGSAESRLDGRTLVNLTNGTPEEAQETGAWARGLGAAYIDGGIMAVPAMIGTPDAAVLYSGDASAFGRHEAALRVLGPASFLGPADGTAALNDIALLTGMYGLLGGFVHAAALIRSEGAADGSEGGSVTEFTENRLLPWLTAMTGILPALARQVDSGDFRTEGSGLAMQLRAYENFLSASRARGVRTDLIAPFHALMERALSAGAGPSDDVSALVDTLRDGRG</sequence>
<evidence type="ECO:0000256" key="2">
    <source>
        <dbReference type="ARBA" id="ARBA00023002"/>
    </source>
</evidence>
<protein>
    <submittedName>
        <fullName evidence="5">NAD(P)-binding domain-containing protein</fullName>
    </submittedName>
</protein>
<dbReference type="InterPro" id="IPR048666">
    <property type="entry name" value="RedAm-like_C"/>
</dbReference>
<evidence type="ECO:0000259" key="4">
    <source>
        <dbReference type="Pfam" id="PF21761"/>
    </source>
</evidence>
<dbReference type="InterPro" id="IPR006115">
    <property type="entry name" value="6PGDH_NADP-bd"/>
</dbReference>
<dbReference type="RefSeq" id="WP_270675966.1">
    <property type="nucleotide sequence ID" value="NZ_JAQFWP010000003.1"/>
</dbReference>
<dbReference type="InterPro" id="IPR015815">
    <property type="entry name" value="HIBADH-related"/>
</dbReference>
<dbReference type="Pfam" id="PF21761">
    <property type="entry name" value="RedAm-like_C"/>
    <property type="match status" value="1"/>
</dbReference>
<proteinExistence type="inferred from homology"/>
<dbReference type="Gene3D" id="3.40.50.720">
    <property type="entry name" value="NAD(P)-binding Rossmann-like Domain"/>
    <property type="match status" value="1"/>
</dbReference>
<dbReference type="Gene3D" id="1.10.1040.10">
    <property type="entry name" value="N-(1-d-carboxylethyl)-l-norvaline Dehydrogenase, domain 2"/>
    <property type="match status" value="1"/>
</dbReference>
<organism evidence="5 6">
    <name type="scientific">Nocardiopsis suaedae</name>
    <dbReference type="NCBI Taxonomy" id="3018444"/>
    <lineage>
        <taxon>Bacteria</taxon>
        <taxon>Bacillati</taxon>
        <taxon>Actinomycetota</taxon>
        <taxon>Actinomycetes</taxon>
        <taxon>Streptosporangiales</taxon>
        <taxon>Nocardiopsidaceae</taxon>
        <taxon>Nocardiopsis</taxon>
    </lineage>
</organism>
<dbReference type="Pfam" id="PF03446">
    <property type="entry name" value="NAD_binding_2"/>
    <property type="match status" value="1"/>
</dbReference>
<accession>A0ABT4TFW9</accession>
<dbReference type="Proteomes" id="UP001165685">
    <property type="component" value="Unassembled WGS sequence"/>
</dbReference>
<dbReference type="PANTHER" id="PTHR43580">
    <property type="entry name" value="OXIDOREDUCTASE GLYR1-RELATED"/>
    <property type="match status" value="1"/>
</dbReference>
<dbReference type="EMBL" id="JAQFWP010000003">
    <property type="protein sequence ID" value="MDA2803476.1"/>
    <property type="molecule type" value="Genomic_DNA"/>
</dbReference>
<evidence type="ECO:0000313" key="5">
    <source>
        <dbReference type="EMBL" id="MDA2803476.1"/>
    </source>
</evidence>
<dbReference type="PANTHER" id="PTHR43580:SF2">
    <property type="entry name" value="CYTOKINE-LIKE NUCLEAR FACTOR N-PAC"/>
    <property type="match status" value="1"/>
</dbReference>